<dbReference type="GO" id="GO:0042383">
    <property type="term" value="C:sarcolemma"/>
    <property type="evidence" value="ECO:0007669"/>
    <property type="project" value="TreeGrafter"/>
</dbReference>
<feature type="transmembrane region" description="Helical" evidence="2">
    <location>
        <begin position="63"/>
        <end position="82"/>
    </location>
</feature>
<accession>A0A194RLD2</accession>
<organism evidence="3 4">
    <name type="scientific">Papilio machaon</name>
    <name type="common">Old World swallowtail butterfly</name>
    <dbReference type="NCBI Taxonomy" id="76193"/>
    <lineage>
        <taxon>Eukaryota</taxon>
        <taxon>Metazoa</taxon>
        <taxon>Ecdysozoa</taxon>
        <taxon>Arthropoda</taxon>
        <taxon>Hexapoda</taxon>
        <taxon>Insecta</taxon>
        <taxon>Pterygota</taxon>
        <taxon>Neoptera</taxon>
        <taxon>Endopterygota</taxon>
        <taxon>Lepidoptera</taxon>
        <taxon>Glossata</taxon>
        <taxon>Ditrysia</taxon>
        <taxon>Papilionoidea</taxon>
        <taxon>Papilionidae</taxon>
        <taxon>Papilioninae</taxon>
        <taxon>Papilio</taxon>
    </lineage>
</organism>
<keyword evidence="2" id="KW-1133">Transmembrane helix</keyword>
<dbReference type="InterPro" id="IPR051171">
    <property type="entry name" value="CaCA"/>
</dbReference>
<reference evidence="3 4" key="1">
    <citation type="journal article" date="2015" name="Nat. Commun.">
        <title>Outbred genome sequencing and CRISPR/Cas9 gene editing in butterflies.</title>
        <authorList>
            <person name="Li X."/>
            <person name="Fan D."/>
            <person name="Zhang W."/>
            <person name="Liu G."/>
            <person name="Zhang L."/>
            <person name="Zhao L."/>
            <person name="Fang X."/>
            <person name="Chen L."/>
            <person name="Dong Y."/>
            <person name="Chen Y."/>
            <person name="Ding Y."/>
            <person name="Zhao R."/>
            <person name="Feng M."/>
            <person name="Zhu Y."/>
            <person name="Feng Y."/>
            <person name="Jiang X."/>
            <person name="Zhu D."/>
            <person name="Xiang H."/>
            <person name="Feng X."/>
            <person name="Li S."/>
            <person name="Wang J."/>
            <person name="Zhang G."/>
            <person name="Kronforst M.R."/>
            <person name="Wang W."/>
        </authorList>
    </citation>
    <scope>NUCLEOTIDE SEQUENCE [LARGE SCALE GENOMIC DNA]</scope>
    <source>
        <strain evidence="3">Ya'a_city_454_Pm</strain>
        <tissue evidence="3">Whole body</tissue>
    </source>
</reference>
<dbReference type="GO" id="GO:0030424">
    <property type="term" value="C:axon"/>
    <property type="evidence" value="ECO:0007669"/>
    <property type="project" value="TreeGrafter"/>
</dbReference>
<feature type="transmembrane region" description="Helical" evidence="2">
    <location>
        <begin position="28"/>
        <end position="48"/>
    </location>
</feature>
<keyword evidence="1" id="KW-0406">Ion transport</keyword>
<dbReference type="GO" id="GO:0098703">
    <property type="term" value="P:calcium ion import across plasma membrane"/>
    <property type="evidence" value="ECO:0007669"/>
    <property type="project" value="TreeGrafter"/>
</dbReference>
<keyword evidence="2" id="KW-0812">Transmembrane</keyword>
<name>A0A194RLD2_PAPMA</name>
<evidence type="ECO:0000256" key="2">
    <source>
        <dbReference type="SAM" id="Phobius"/>
    </source>
</evidence>
<dbReference type="EMBL" id="KQ460205">
    <property type="protein sequence ID" value="KPJ16791.1"/>
    <property type="molecule type" value="Genomic_DNA"/>
</dbReference>
<dbReference type="PANTHER" id="PTHR11878:SF65">
    <property type="entry name" value="NA_CA-EXCHANGE PROTEIN, ISOFORM G"/>
    <property type="match status" value="1"/>
</dbReference>
<dbReference type="GO" id="GO:0098794">
    <property type="term" value="C:postsynapse"/>
    <property type="evidence" value="ECO:0007669"/>
    <property type="project" value="TreeGrafter"/>
</dbReference>
<dbReference type="STRING" id="76193.A0A194RLD2"/>
<keyword evidence="1" id="KW-0813">Transport</keyword>
<dbReference type="AlphaFoldDB" id="A0A194RLD2"/>
<dbReference type="GO" id="GO:0005432">
    <property type="term" value="F:calcium:sodium antiporter activity"/>
    <property type="evidence" value="ECO:0007669"/>
    <property type="project" value="TreeGrafter"/>
</dbReference>
<keyword evidence="2" id="KW-0472">Membrane</keyword>
<proteinExistence type="predicted"/>
<dbReference type="Proteomes" id="UP000053240">
    <property type="component" value="Unassembled WGS sequence"/>
</dbReference>
<keyword evidence="4" id="KW-1185">Reference proteome</keyword>
<sequence>MQSAGDARGAVPAEQRTHVVSECAVDSLAFSVTLFCSEAALVVLVLLLRRRRSVGGELGGPRALKLLTSGFFFSLWLLYLLMSGLEAYDVIKGF</sequence>
<evidence type="ECO:0000313" key="4">
    <source>
        <dbReference type="Proteomes" id="UP000053240"/>
    </source>
</evidence>
<dbReference type="PANTHER" id="PTHR11878">
    <property type="entry name" value="SODIUM/CALCIUM EXCHANGER"/>
    <property type="match status" value="1"/>
</dbReference>
<protein>
    <submittedName>
        <fullName evidence="3">Sodium/calcium exchanger 1</fullName>
    </submittedName>
</protein>
<gene>
    <name evidence="3" type="ORF">RR48_13647</name>
</gene>
<evidence type="ECO:0000313" key="3">
    <source>
        <dbReference type="EMBL" id="KPJ16791.1"/>
    </source>
</evidence>
<evidence type="ECO:0000256" key="1">
    <source>
        <dbReference type="ARBA" id="ARBA00023065"/>
    </source>
</evidence>
<dbReference type="InParanoid" id="A0A194RLD2"/>